<accession>A0A0T9RU35</accession>
<evidence type="ECO:0000313" key="1">
    <source>
        <dbReference type="EMBL" id="CNI85266.1"/>
    </source>
</evidence>
<dbReference type="AlphaFoldDB" id="A0A0T9RU35"/>
<dbReference type="Proteomes" id="UP000038204">
    <property type="component" value="Unassembled WGS sequence"/>
</dbReference>
<name>A0A0T9RU35_9GAMM</name>
<proteinExistence type="predicted"/>
<gene>
    <name evidence="1" type="ORF">ERS008667_04461</name>
</gene>
<reference evidence="1 2" key="1">
    <citation type="submission" date="2015-03" db="EMBL/GenBank/DDBJ databases">
        <authorList>
            <person name="Murphy D."/>
        </authorList>
    </citation>
    <scope>NUCLEOTIDE SEQUENCE [LARGE SCALE GENOMIC DNA]</scope>
    <source>
        <strain evidence="1 2">Y233</strain>
    </source>
</reference>
<dbReference type="EMBL" id="CQBK01000116">
    <property type="protein sequence ID" value="CNI85266.1"/>
    <property type="molecule type" value="Genomic_DNA"/>
</dbReference>
<protein>
    <submittedName>
        <fullName evidence="1">Uncharacterized protein</fullName>
    </submittedName>
</protein>
<organism evidence="1 2">
    <name type="scientific">Yersinia similis</name>
    <dbReference type="NCBI Taxonomy" id="367190"/>
    <lineage>
        <taxon>Bacteria</taxon>
        <taxon>Pseudomonadati</taxon>
        <taxon>Pseudomonadota</taxon>
        <taxon>Gammaproteobacteria</taxon>
        <taxon>Enterobacterales</taxon>
        <taxon>Yersiniaceae</taxon>
        <taxon>Yersinia</taxon>
    </lineage>
</organism>
<sequence length="83" mass="8797">MKTVIKQPVIAPGVIDPIEAITVKLIAVVERQPVAVGVAHHLAVSGILKLVGMVVSIQRGNQVTFAIVAVANQKTLFLARLVH</sequence>
<evidence type="ECO:0000313" key="2">
    <source>
        <dbReference type="Proteomes" id="UP000038204"/>
    </source>
</evidence>